<name>A0A8C8S9K5_9SAUR</name>
<protein>
    <recommendedName>
        <fullName evidence="1">SCAN box domain-containing protein</fullName>
    </recommendedName>
</protein>
<dbReference type="PROSITE" id="PS50804">
    <property type="entry name" value="SCAN_BOX"/>
    <property type="match status" value="1"/>
</dbReference>
<dbReference type="Pfam" id="PF02023">
    <property type="entry name" value="SCAN"/>
    <property type="match status" value="1"/>
</dbReference>
<dbReference type="PANTHER" id="PTHR46888">
    <property type="entry name" value="ZINC KNUCKLE DOMAINCONTAINING PROTEIN-RELATED"/>
    <property type="match status" value="1"/>
</dbReference>
<reference evidence="2" key="2">
    <citation type="submission" date="2025-09" db="UniProtKB">
        <authorList>
            <consortium name="Ensembl"/>
        </authorList>
    </citation>
    <scope>IDENTIFICATION</scope>
</reference>
<dbReference type="InterPro" id="IPR038269">
    <property type="entry name" value="SCAN_sf"/>
</dbReference>
<dbReference type="AlphaFoldDB" id="A0A8C8S9K5"/>
<dbReference type="Ensembl" id="ENSPCET00000017952.1">
    <property type="protein sequence ID" value="ENSPCEP00000017346.1"/>
    <property type="gene ID" value="ENSPCEG00000013631.1"/>
</dbReference>
<sequence length="121" mass="13957">MPWATLLAPYLTGVPQTAYRALSDEAARDYEQVKATILDALDITPETFRRRFRSTTYAPGTRPRAFAQELKDACTRWLQPEKRTSQELVEQVVLEQFLHALPARGRSWVMRHQPDVLRMVG</sequence>
<accession>A0A8C8S9K5</accession>
<evidence type="ECO:0000259" key="1">
    <source>
        <dbReference type="PROSITE" id="PS50804"/>
    </source>
</evidence>
<reference evidence="2" key="1">
    <citation type="submission" date="2025-08" db="UniProtKB">
        <authorList>
            <consortium name="Ensembl"/>
        </authorList>
    </citation>
    <scope>IDENTIFICATION</scope>
</reference>
<dbReference type="Gene3D" id="1.10.4020.10">
    <property type="entry name" value="DNA breaking-rejoining enzymes"/>
    <property type="match status" value="1"/>
</dbReference>
<evidence type="ECO:0000313" key="3">
    <source>
        <dbReference type="Proteomes" id="UP000694393"/>
    </source>
</evidence>
<dbReference type="SUPFAM" id="SSF47353">
    <property type="entry name" value="Retrovirus capsid dimerization domain-like"/>
    <property type="match status" value="1"/>
</dbReference>
<dbReference type="PANTHER" id="PTHR46888:SF1">
    <property type="entry name" value="RIBONUCLEASE H"/>
    <property type="match status" value="1"/>
</dbReference>
<organism evidence="2 3">
    <name type="scientific">Pelusios castaneus</name>
    <name type="common">West African mud turtle</name>
    <dbReference type="NCBI Taxonomy" id="367368"/>
    <lineage>
        <taxon>Eukaryota</taxon>
        <taxon>Metazoa</taxon>
        <taxon>Chordata</taxon>
        <taxon>Craniata</taxon>
        <taxon>Vertebrata</taxon>
        <taxon>Euteleostomi</taxon>
        <taxon>Archelosauria</taxon>
        <taxon>Testudinata</taxon>
        <taxon>Testudines</taxon>
        <taxon>Pleurodira</taxon>
        <taxon>Pelomedusidae</taxon>
        <taxon>Pelusios</taxon>
    </lineage>
</organism>
<evidence type="ECO:0000313" key="2">
    <source>
        <dbReference type="Ensembl" id="ENSPCEP00000017346.1"/>
    </source>
</evidence>
<dbReference type="Proteomes" id="UP000694393">
    <property type="component" value="Unplaced"/>
</dbReference>
<keyword evidence="3" id="KW-1185">Reference proteome</keyword>
<dbReference type="SMART" id="SM00431">
    <property type="entry name" value="SCAN"/>
    <property type="match status" value="1"/>
</dbReference>
<proteinExistence type="predicted"/>
<dbReference type="InterPro" id="IPR003309">
    <property type="entry name" value="SCAN_dom"/>
</dbReference>
<feature type="domain" description="SCAN box" evidence="1">
    <location>
        <begin position="49"/>
        <end position="115"/>
    </location>
</feature>